<dbReference type="PANTHER" id="PTHR24171">
    <property type="entry name" value="ANKYRIN REPEAT DOMAIN-CONTAINING PROTEIN 39-RELATED"/>
    <property type="match status" value="1"/>
</dbReference>
<evidence type="ECO:0000256" key="1">
    <source>
        <dbReference type="ARBA" id="ARBA00022737"/>
    </source>
</evidence>
<accession>A0A0D2UMT1</accession>
<dbReference type="Gene3D" id="1.25.40.20">
    <property type="entry name" value="Ankyrin repeat-containing domain"/>
    <property type="match status" value="2"/>
</dbReference>
<dbReference type="InterPro" id="IPR002110">
    <property type="entry name" value="Ankyrin_rpt"/>
</dbReference>
<dbReference type="PROSITE" id="PS50088">
    <property type="entry name" value="ANK_REPEAT"/>
    <property type="match status" value="4"/>
</dbReference>
<dbReference type="SMART" id="SM00248">
    <property type="entry name" value="ANK"/>
    <property type="match status" value="7"/>
</dbReference>
<dbReference type="GO" id="GO:0004190">
    <property type="term" value="F:aspartic-type endopeptidase activity"/>
    <property type="evidence" value="ECO:0007669"/>
    <property type="project" value="InterPro"/>
</dbReference>
<dbReference type="InterPro" id="IPR001995">
    <property type="entry name" value="Peptidase_A2_cat"/>
</dbReference>
<evidence type="ECO:0000259" key="5">
    <source>
        <dbReference type="PROSITE" id="PS50175"/>
    </source>
</evidence>
<dbReference type="Pfam" id="PF12796">
    <property type="entry name" value="Ank_2"/>
    <property type="match status" value="2"/>
</dbReference>
<dbReference type="InParanoid" id="A0A0D2UMT1"/>
<dbReference type="AlphaFoldDB" id="A0A0D2UMT1"/>
<dbReference type="GO" id="GO:0006508">
    <property type="term" value="P:proteolysis"/>
    <property type="evidence" value="ECO:0007669"/>
    <property type="project" value="InterPro"/>
</dbReference>
<feature type="compositionally biased region" description="Basic and acidic residues" evidence="4">
    <location>
        <begin position="243"/>
        <end position="257"/>
    </location>
</feature>
<dbReference type="STRING" id="595528.A0A0D2UMT1"/>
<proteinExistence type="predicted"/>
<dbReference type="eggNOG" id="KOG0504">
    <property type="taxonomic scope" value="Eukaryota"/>
</dbReference>
<evidence type="ECO:0000256" key="2">
    <source>
        <dbReference type="ARBA" id="ARBA00023043"/>
    </source>
</evidence>
<dbReference type="EMBL" id="KE346371">
    <property type="protein sequence ID" value="KJE96346.1"/>
    <property type="molecule type" value="Genomic_DNA"/>
</dbReference>
<reference evidence="7" key="1">
    <citation type="submission" date="2011-02" db="EMBL/GenBank/DDBJ databases">
        <title>The Genome Sequence of Capsaspora owczarzaki ATCC 30864.</title>
        <authorList>
            <person name="Russ C."/>
            <person name="Cuomo C."/>
            <person name="Burger G."/>
            <person name="Gray M.W."/>
            <person name="Holland P.W.H."/>
            <person name="King N."/>
            <person name="Lang F.B.F."/>
            <person name="Roger A.J."/>
            <person name="Ruiz-Trillo I."/>
            <person name="Young S.K."/>
            <person name="Zeng Q."/>
            <person name="Gargeya S."/>
            <person name="Alvarado L."/>
            <person name="Berlin A."/>
            <person name="Chapman S.B."/>
            <person name="Chen Z."/>
            <person name="Freedman E."/>
            <person name="Gellesch M."/>
            <person name="Goldberg J."/>
            <person name="Griggs A."/>
            <person name="Gujja S."/>
            <person name="Heilman E."/>
            <person name="Heiman D."/>
            <person name="Howarth C."/>
            <person name="Mehta T."/>
            <person name="Neiman D."/>
            <person name="Pearson M."/>
            <person name="Roberts A."/>
            <person name="Saif S."/>
            <person name="Shea T."/>
            <person name="Shenoy N."/>
            <person name="Sisk P."/>
            <person name="Stolte C."/>
            <person name="Sykes S."/>
            <person name="White J."/>
            <person name="Yandava C."/>
            <person name="Haas B."/>
            <person name="Nusbaum C."/>
            <person name="Birren B."/>
        </authorList>
    </citation>
    <scope>NUCLEOTIDE SEQUENCE</scope>
    <source>
        <strain evidence="7">ATCC 30864</strain>
    </source>
</reference>
<keyword evidence="2 3" id="KW-0040">ANK repeat</keyword>
<protein>
    <recommendedName>
        <fullName evidence="5">Peptidase A2 domain-containing protein</fullName>
    </recommendedName>
</protein>
<evidence type="ECO:0000313" key="7">
    <source>
        <dbReference type="Proteomes" id="UP000008743"/>
    </source>
</evidence>
<name>A0A0D2UMT1_CAPO3</name>
<dbReference type="OMA" id="ECETIWG"/>
<feature type="repeat" description="ANK" evidence="3">
    <location>
        <begin position="36"/>
        <end position="68"/>
    </location>
</feature>
<evidence type="ECO:0000256" key="3">
    <source>
        <dbReference type="PROSITE-ProRule" id="PRU00023"/>
    </source>
</evidence>
<feature type="compositionally biased region" description="Polar residues" evidence="4">
    <location>
        <begin position="259"/>
        <end position="274"/>
    </location>
</feature>
<dbReference type="PhylomeDB" id="A0A0D2UMT1"/>
<gene>
    <name evidence="6" type="ORF">CAOG_006686</name>
</gene>
<keyword evidence="1" id="KW-0677">Repeat</keyword>
<feature type="repeat" description="ANK" evidence="3">
    <location>
        <begin position="69"/>
        <end position="101"/>
    </location>
</feature>
<dbReference type="Proteomes" id="UP000008743">
    <property type="component" value="Unassembled WGS sequence"/>
</dbReference>
<feature type="region of interest" description="Disordered" evidence="4">
    <location>
        <begin position="236"/>
        <end position="274"/>
    </location>
</feature>
<feature type="domain" description="Peptidase A2" evidence="5">
    <location>
        <begin position="187"/>
        <end position="201"/>
    </location>
</feature>
<evidence type="ECO:0000256" key="4">
    <source>
        <dbReference type="SAM" id="MobiDB-lite"/>
    </source>
</evidence>
<feature type="repeat" description="ANK" evidence="3">
    <location>
        <begin position="137"/>
        <end position="169"/>
    </location>
</feature>
<dbReference type="PANTHER" id="PTHR24171:SF10">
    <property type="entry name" value="ANKYRIN REPEAT DOMAIN-CONTAINING PROTEIN 29-LIKE"/>
    <property type="match status" value="1"/>
</dbReference>
<feature type="repeat" description="ANK" evidence="3">
    <location>
        <begin position="170"/>
        <end position="202"/>
    </location>
</feature>
<sequence>MSIAQLLDAAENGDIDRVVRLIDEEGIDVNGQDEYMEWTPLILACNYGHLDVVELLLAKGADLYKSNYKRATPFHRACRGQHAHVVEYLLSIGVDFNRPDYQESPPIIYASSPHNDNTEVVALLVAAGADVMARNQFGRFPLLYVSSRGHPDSITVLLDANADINGTDNWGWTPLHEACRWNRVGCVQVLLDRGADVTMLTWDNGDTALELARRHGHESVIEEFRQRGSLLQTAEAAQVSDAAQERRAQIQRARDEASASATTGVNTSERAQLD</sequence>
<dbReference type="InterPro" id="IPR036770">
    <property type="entry name" value="Ankyrin_rpt-contain_sf"/>
</dbReference>
<dbReference type="PROSITE" id="PS50297">
    <property type="entry name" value="ANK_REP_REGION"/>
    <property type="match status" value="4"/>
</dbReference>
<keyword evidence="7" id="KW-1185">Reference proteome</keyword>
<dbReference type="PROSITE" id="PS50175">
    <property type="entry name" value="ASP_PROT_RETROV"/>
    <property type="match status" value="1"/>
</dbReference>
<organism evidence="6 7">
    <name type="scientific">Capsaspora owczarzaki (strain ATCC 30864)</name>
    <dbReference type="NCBI Taxonomy" id="595528"/>
    <lineage>
        <taxon>Eukaryota</taxon>
        <taxon>Filasterea</taxon>
        <taxon>Capsaspora</taxon>
    </lineage>
</organism>
<dbReference type="SUPFAM" id="SSF48403">
    <property type="entry name" value="Ankyrin repeat"/>
    <property type="match status" value="1"/>
</dbReference>
<evidence type="ECO:0000313" key="6">
    <source>
        <dbReference type="EMBL" id="KJE96346.1"/>
    </source>
</evidence>
<dbReference type="RefSeq" id="XP_004344307.1">
    <property type="nucleotide sequence ID" value="XM_004344257.2"/>
</dbReference>
<dbReference type="OrthoDB" id="426293at2759"/>